<keyword evidence="1" id="KW-1133">Transmembrane helix</keyword>
<sequence>MTPMQKRFLLFLGGCIPTRLALTATAKYIPLTYLPYLGIITLFISIGFIYLYFTGQRKTGVETQGAPIWWMKFRFAHGLMYLFFSLLAFMHIKTAYIVLLIDTFFGLALFLIHHYMAGDFKRLY</sequence>
<name>A0A6C0IKB2_9ZZZZ</name>
<evidence type="ECO:0000313" key="2">
    <source>
        <dbReference type="EMBL" id="QHT92925.1"/>
    </source>
</evidence>
<reference evidence="2" key="1">
    <citation type="journal article" date="2020" name="Nature">
        <title>Giant virus diversity and host interactions through global metagenomics.</title>
        <authorList>
            <person name="Schulz F."/>
            <person name="Roux S."/>
            <person name="Paez-Espino D."/>
            <person name="Jungbluth S."/>
            <person name="Walsh D.A."/>
            <person name="Denef V.J."/>
            <person name="McMahon K.D."/>
            <person name="Konstantinidis K.T."/>
            <person name="Eloe-Fadrosh E.A."/>
            <person name="Kyrpides N.C."/>
            <person name="Woyke T."/>
        </authorList>
    </citation>
    <scope>NUCLEOTIDE SEQUENCE</scope>
    <source>
        <strain evidence="2">GVMAG-M-3300023184-89</strain>
    </source>
</reference>
<dbReference type="EMBL" id="MN740196">
    <property type="protein sequence ID" value="QHT92925.1"/>
    <property type="molecule type" value="Genomic_DNA"/>
</dbReference>
<accession>A0A6C0IKB2</accession>
<protein>
    <submittedName>
        <fullName evidence="2">Uncharacterized protein</fullName>
    </submittedName>
</protein>
<evidence type="ECO:0000256" key="1">
    <source>
        <dbReference type="SAM" id="Phobius"/>
    </source>
</evidence>
<feature type="transmembrane region" description="Helical" evidence="1">
    <location>
        <begin position="33"/>
        <end position="53"/>
    </location>
</feature>
<organism evidence="2">
    <name type="scientific">viral metagenome</name>
    <dbReference type="NCBI Taxonomy" id="1070528"/>
    <lineage>
        <taxon>unclassified sequences</taxon>
        <taxon>metagenomes</taxon>
        <taxon>organismal metagenomes</taxon>
    </lineage>
</organism>
<feature type="transmembrane region" description="Helical" evidence="1">
    <location>
        <begin position="73"/>
        <end position="90"/>
    </location>
</feature>
<dbReference type="AlphaFoldDB" id="A0A6C0IKB2"/>
<keyword evidence="1" id="KW-0812">Transmembrane</keyword>
<proteinExistence type="predicted"/>
<feature type="transmembrane region" description="Helical" evidence="1">
    <location>
        <begin position="96"/>
        <end position="116"/>
    </location>
</feature>
<keyword evidence="1" id="KW-0472">Membrane</keyword>